<accession>A0AAW6SYL4</accession>
<reference evidence="1" key="1">
    <citation type="submission" date="2023-03" db="EMBL/GenBank/DDBJ databases">
        <title>Bacterial isolates from washroom surfaces on a university campus.</title>
        <authorList>
            <person name="Holman D.B."/>
            <person name="Gzyl K.E."/>
            <person name="Taheri A.E."/>
        </authorList>
    </citation>
    <scope>NUCLEOTIDE SEQUENCE</scope>
    <source>
        <strain evidence="1">RD03</strain>
    </source>
</reference>
<proteinExistence type="predicted"/>
<evidence type="ECO:0008006" key="3">
    <source>
        <dbReference type="Google" id="ProtNLM"/>
    </source>
</evidence>
<evidence type="ECO:0000313" key="2">
    <source>
        <dbReference type="Proteomes" id="UP001159179"/>
    </source>
</evidence>
<dbReference type="AlphaFoldDB" id="A0AAW6SYL4"/>
<gene>
    <name evidence="1" type="ORF">P5X88_20420</name>
</gene>
<dbReference type="EMBL" id="JAROYP010000014">
    <property type="protein sequence ID" value="MDH5163303.1"/>
    <property type="molecule type" value="Genomic_DNA"/>
</dbReference>
<comment type="caution">
    <text evidence="1">The sequence shown here is derived from an EMBL/GenBank/DDBJ whole genome shotgun (WGS) entry which is preliminary data.</text>
</comment>
<dbReference type="Proteomes" id="UP001159179">
    <property type="component" value="Unassembled WGS sequence"/>
</dbReference>
<dbReference type="RefSeq" id="WP_180212594.1">
    <property type="nucleotide sequence ID" value="NZ_BOQX01000010.1"/>
</dbReference>
<protein>
    <recommendedName>
        <fullName evidence="3">Galectin</fullName>
    </recommendedName>
</protein>
<name>A0AAW6SYL4_9BACI</name>
<evidence type="ECO:0000313" key="1">
    <source>
        <dbReference type="EMBL" id="MDH5163303.1"/>
    </source>
</evidence>
<dbReference type="GeneID" id="79870185"/>
<organism evidence="1 2">
    <name type="scientific">Heyndrickxia oleronia</name>
    <dbReference type="NCBI Taxonomy" id="38875"/>
    <lineage>
        <taxon>Bacteria</taxon>
        <taxon>Bacillati</taxon>
        <taxon>Bacillota</taxon>
        <taxon>Bacilli</taxon>
        <taxon>Bacillales</taxon>
        <taxon>Bacillaceae</taxon>
        <taxon>Heyndrickxia</taxon>
    </lineage>
</organism>
<sequence>MKVTLTDGTAFYFVVPSLSHYGNVIVEIKRKGTEYIVSHSCSENACNENVLCDHNRHANVFIQSWNIDYESIVIHYKNKQIQLQSHWIQI</sequence>